<sequence length="56" mass="6068">MGSHLLARWGGYESTLAGAVQGVPFKLGIRRSGQWSGGARLGWTDRRKRDRVIAGA</sequence>
<dbReference type="EMBL" id="ML145134">
    <property type="protein sequence ID" value="TBU57664.1"/>
    <property type="molecule type" value="Genomic_DNA"/>
</dbReference>
<evidence type="ECO:0000313" key="2">
    <source>
        <dbReference type="Proteomes" id="UP000292082"/>
    </source>
</evidence>
<evidence type="ECO:0000313" key="1">
    <source>
        <dbReference type="EMBL" id="TBU57664.1"/>
    </source>
</evidence>
<gene>
    <name evidence="1" type="ORF">BD310DRAFT_821049</name>
</gene>
<proteinExistence type="predicted"/>
<protein>
    <submittedName>
        <fullName evidence="1">Uncharacterized protein</fullName>
    </submittedName>
</protein>
<organism evidence="1 2">
    <name type="scientific">Dichomitus squalens</name>
    <dbReference type="NCBI Taxonomy" id="114155"/>
    <lineage>
        <taxon>Eukaryota</taxon>
        <taxon>Fungi</taxon>
        <taxon>Dikarya</taxon>
        <taxon>Basidiomycota</taxon>
        <taxon>Agaricomycotina</taxon>
        <taxon>Agaricomycetes</taxon>
        <taxon>Polyporales</taxon>
        <taxon>Polyporaceae</taxon>
        <taxon>Dichomitus</taxon>
    </lineage>
</organism>
<dbReference type="AlphaFoldDB" id="A0A4Q9P406"/>
<name>A0A4Q9P406_9APHY</name>
<reference evidence="1 2" key="1">
    <citation type="submission" date="2019-01" db="EMBL/GenBank/DDBJ databases">
        <title>Draft genome sequences of three monokaryotic isolates of the white-rot basidiomycete fungus Dichomitus squalens.</title>
        <authorList>
            <consortium name="DOE Joint Genome Institute"/>
            <person name="Lopez S.C."/>
            <person name="Andreopoulos B."/>
            <person name="Pangilinan J."/>
            <person name="Lipzen A."/>
            <person name="Riley R."/>
            <person name="Ahrendt S."/>
            <person name="Ng V."/>
            <person name="Barry K."/>
            <person name="Daum C."/>
            <person name="Grigoriev I.V."/>
            <person name="Hilden K.S."/>
            <person name="Makela M.R."/>
            <person name="de Vries R.P."/>
        </authorList>
    </citation>
    <scope>NUCLEOTIDE SEQUENCE [LARGE SCALE GENOMIC DNA]</scope>
    <source>
        <strain evidence="1 2">CBS 464.89</strain>
    </source>
</reference>
<keyword evidence="2" id="KW-1185">Reference proteome</keyword>
<dbReference type="Proteomes" id="UP000292082">
    <property type="component" value="Unassembled WGS sequence"/>
</dbReference>
<accession>A0A4Q9P406</accession>